<dbReference type="Pfam" id="PF01416">
    <property type="entry name" value="PseudoU_synth_1"/>
    <property type="match status" value="2"/>
</dbReference>
<reference evidence="9 10" key="1">
    <citation type="submission" date="2018-07" db="EMBL/GenBank/DDBJ databases">
        <title>Anaerosacharophilus polymeroproducens gen. nov. sp. nov., an anaerobic bacterium isolated from salt field.</title>
        <authorList>
            <person name="Kim W."/>
            <person name="Yang S.-H."/>
            <person name="Oh J."/>
            <person name="Lee J.-H."/>
            <person name="Kwon K.K."/>
        </authorList>
    </citation>
    <scope>NUCLEOTIDE SEQUENCE [LARGE SCALE GENOMIC DNA]</scope>
    <source>
        <strain evidence="9 10">MCWD5</strain>
    </source>
</reference>
<dbReference type="EC" id="5.4.99.12" evidence="4"/>
<protein>
    <recommendedName>
        <fullName evidence="4">tRNA pseudouridine synthase A</fullName>
        <ecNumber evidence="4">5.4.99.12</ecNumber>
    </recommendedName>
    <alternativeName>
        <fullName evidence="4">tRNA pseudouridine(38-40) synthase</fullName>
    </alternativeName>
    <alternativeName>
        <fullName evidence="4">tRNA pseudouridylate synthase I</fullName>
    </alternativeName>
    <alternativeName>
        <fullName evidence="4">tRNA-uridine isomerase I</fullName>
    </alternativeName>
</protein>
<comment type="caution">
    <text evidence="9">The sequence shown here is derived from an EMBL/GenBank/DDBJ whole genome shotgun (WGS) entry which is preliminary data.</text>
</comment>
<keyword evidence="2 4" id="KW-0819">tRNA processing</keyword>
<dbReference type="HAMAP" id="MF_00171">
    <property type="entry name" value="TruA"/>
    <property type="match status" value="1"/>
</dbReference>
<gene>
    <name evidence="4" type="primary">truA</name>
    <name evidence="9" type="ORF">DWV06_09760</name>
</gene>
<evidence type="ECO:0000256" key="4">
    <source>
        <dbReference type="HAMAP-Rule" id="MF_00171"/>
    </source>
</evidence>
<feature type="domain" description="Pseudouridine synthase I TruA alpha/beta" evidence="8">
    <location>
        <begin position="144"/>
        <end position="245"/>
    </location>
</feature>
<dbReference type="FunFam" id="3.30.70.580:FF:000001">
    <property type="entry name" value="tRNA pseudouridine synthase A"/>
    <property type="match status" value="1"/>
</dbReference>
<keyword evidence="3 4" id="KW-0413">Isomerase</keyword>
<dbReference type="Gene3D" id="3.30.70.660">
    <property type="entry name" value="Pseudouridine synthase I, catalytic domain, C-terminal subdomain"/>
    <property type="match status" value="1"/>
</dbReference>
<dbReference type="InterPro" id="IPR020097">
    <property type="entry name" value="PsdUridine_synth_TruA_a/b_dom"/>
</dbReference>
<evidence type="ECO:0000313" key="9">
    <source>
        <dbReference type="EMBL" id="RDU23332.1"/>
    </source>
</evidence>
<dbReference type="AlphaFoldDB" id="A0A371AUX2"/>
<dbReference type="PIRSF" id="PIRSF001430">
    <property type="entry name" value="tRNA_psdUrid_synth"/>
    <property type="match status" value="1"/>
</dbReference>
<evidence type="ECO:0000256" key="1">
    <source>
        <dbReference type="ARBA" id="ARBA00009375"/>
    </source>
</evidence>
<organism evidence="9 10">
    <name type="scientific">Anaerosacchariphilus polymeriproducens</name>
    <dbReference type="NCBI Taxonomy" id="1812858"/>
    <lineage>
        <taxon>Bacteria</taxon>
        <taxon>Bacillati</taxon>
        <taxon>Bacillota</taxon>
        <taxon>Clostridia</taxon>
        <taxon>Lachnospirales</taxon>
        <taxon>Lachnospiraceae</taxon>
        <taxon>Anaerosacchariphilus</taxon>
    </lineage>
</organism>
<dbReference type="InterPro" id="IPR020095">
    <property type="entry name" value="PsdUridine_synth_TruA_C"/>
</dbReference>
<dbReference type="Proteomes" id="UP000255036">
    <property type="component" value="Unassembled WGS sequence"/>
</dbReference>
<evidence type="ECO:0000256" key="3">
    <source>
        <dbReference type="ARBA" id="ARBA00023235"/>
    </source>
</evidence>
<dbReference type="InterPro" id="IPR001406">
    <property type="entry name" value="PsdUridine_synth_TruA"/>
</dbReference>
<evidence type="ECO:0000259" key="8">
    <source>
        <dbReference type="Pfam" id="PF01416"/>
    </source>
</evidence>
<evidence type="ECO:0000313" key="10">
    <source>
        <dbReference type="Proteomes" id="UP000255036"/>
    </source>
</evidence>
<comment type="subunit">
    <text evidence="4">Homodimer.</text>
</comment>
<accession>A0A371AUX2</accession>
<feature type="domain" description="Pseudouridine synthase I TruA alpha/beta" evidence="8">
    <location>
        <begin position="7"/>
        <end position="103"/>
    </location>
</feature>
<evidence type="ECO:0000256" key="7">
    <source>
        <dbReference type="RuleBase" id="RU003792"/>
    </source>
</evidence>
<dbReference type="SUPFAM" id="SSF55120">
    <property type="entry name" value="Pseudouridine synthase"/>
    <property type="match status" value="1"/>
</dbReference>
<dbReference type="NCBIfam" id="TIGR00071">
    <property type="entry name" value="hisT_truA"/>
    <property type="match status" value="1"/>
</dbReference>
<comment type="similarity">
    <text evidence="1 4 7">Belongs to the tRNA pseudouridine synthase TruA family.</text>
</comment>
<comment type="catalytic activity">
    <reaction evidence="4 7">
        <text>uridine(38/39/40) in tRNA = pseudouridine(38/39/40) in tRNA</text>
        <dbReference type="Rhea" id="RHEA:22376"/>
        <dbReference type="Rhea" id="RHEA-COMP:10085"/>
        <dbReference type="Rhea" id="RHEA-COMP:10087"/>
        <dbReference type="ChEBI" id="CHEBI:65314"/>
        <dbReference type="ChEBI" id="CHEBI:65315"/>
        <dbReference type="EC" id="5.4.99.12"/>
    </reaction>
</comment>
<dbReference type="CDD" id="cd02570">
    <property type="entry name" value="PseudoU_synth_EcTruA"/>
    <property type="match status" value="1"/>
</dbReference>
<comment type="function">
    <text evidence="4">Formation of pseudouridine at positions 38, 39 and 40 in the anticodon stem and loop of transfer RNAs.</text>
</comment>
<dbReference type="GO" id="GO:0003723">
    <property type="term" value="F:RNA binding"/>
    <property type="evidence" value="ECO:0007669"/>
    <property type="project" value="InterPro"/>
</dbReference>
<dbReference type="InterPro" id="IPR020103">
    <property type="entry name" value="PsdUridine_synth_cat_dom_sf"/>
</dbReference>
<feature type="active site" description="Nucleophile" evidence="4 5">
    <location>
        <position position="53"/>
    </location>
</feature>
<proteinExistence type="inferred from homology"/>
<dbReference type="PANTHER" id="PTHR11142:SF22">
    <property type="entry name" value="TRNA PSEUDOURIDINE SYNTHASE A 2"/>
    <property type="match status" value="1"/>
</dbReference>
<keyword evidence="10" id="KW-1185">Reference proteome</keyword>
<dbReference type="RefSeq" id="WP_115482001.1">
    <property type="nucleotide sequence ID" value="NZ_QRCT01000028.1"/>
</dbReference>
<name>A0A371AUX2_9FIRM</name>
<evidence type="ECO:0000256" key="6">
    <source>
        <dbReference type="PIRSR" id="PIRSR001430-2"/>
    </source>
</evidence>
<dbReference type="InterPro" id="IPR020094">
    <property type="entry name" value="TruA/RsuA/RluB/E/F_N"/>
</dbReference>
<dbReference type="GO" id="GO:0160147">
    <property type="term" value="F:tRNA pseudouridine(38-40) synthase activity"/>
    <property type="evidence" value="ECO:0007669"/>
    <property type="project" value="UniProtKB-EC"/>
</dbReference>
<dbReference type="GO" id="GO:0031119">
    <property type="term" value="P:tRNA pseudouridine synthesis"/>
    <property type="evidence" value="ECO:0007669"/>
    <property type="project" value="UniProtKB-UniRule"/>
</dbReference>
<dbReference type="OrthoDB" id="9811823at2"/>
<evidence type="ECO:0000256" key="5">
    <source>
        <dbReference type="PIRSR" id="PIRSR001430-1"/>
    </source>
</evidence>
<evidence type="ECO:0000256" key="2">
    <source>
        <dbReference type="ARBA" id="ARBA00022694"/>
    </source>
</evidence>
<dbReference type="EMBL" id="QRCT01000028">
    <property type="protein sequence ID" value="RDU23332.1"/>
    <property type="molecule type" value="Genomic_DNA"/>
</dbReference>
<dbReference type="Gene3D" id="3.30.70.580">
    <property type="entry name" value="Pseudouridine synthase I, catalytic domain, N-terminal subdomain"/>
    <property type="match status" value="1"/>
</dbReference>
<comment type="caution">
    <text evidence="4">Lacks conserved residue(s) required for the propagation of feature annotation.</text>
</comment>
<feature type="binding site" evidence="4 6">
    <location>
        <position position="111"/>
    </location>
    <ligand>
        <name>substrate</name>
    </ligand>
</feature>
<dbReference type="PANTHER" id="PTHR11142">
    <property type="entry name" value="PSEUDOURIDYLATE SYNTHASE"/>
    <property type="match status" value="1"/>
</dbReference>
<sequence>MKNYKLIIQYEGTKYSGWQSQGNTTNTIQAKLEGVLCKMLGQPVEIHGSGRTDAGVHAKGQTANFKADTKKTKEEILEYLNTYLPQDIGVVHIEEVPLNFHSRLHAKKKTYMYRIWNSEIPNVLDRRFLYHCPQKLDIEKMKEASAYLIGQHDFKSFCANKRMKKSTDRIIYKIDILKIGDEIQFIFCGNGFLYNMIRIMVGTLVEVGEGKRKPKEMPTIMEAKNRELAAGTMPAQGLTLLNVQY</sequence>